<dbReference type="HOGENOM" id="CLU_021226_0_0_1"/>
<evidence type="ECO:0000256" key="1">
    <source>
        <dbReference type="SAM" id="MobiDB-lite"/>
    </source>
</evidence>
<accession>A0A072UX49</accession>
<feature type="compositionally biased region" description="Polar residues" evidence="1">
    <location>
        <begin position="545"/>
        <end position="560"/>
    </location>
</feature>
<feature type="region of interest" description="Disordered" evidence="1">
    <location>
        <begin position="294"/>
        <end position="331"/>
    </location>
</feature>
<dbReference type="Proteomes" id="UP000265566">
    <property type="component" value="Chromosome 3"/>
</dbReference>
<reference evidence="2 5" key="1">
    <citation type="journal article" date="2011" name="Nature">
        <title>The Medicago genome provides insight into the evolution of rhizobial symbioses.</title>
        <authorList>
            <person name="Young N.D."/>
            <person name="Debelle F."/>
            <person name="Oldroyd G.E."/>
            <person name="Geurts R."/>
            <person name="Cannon S.B."/>
            <person name="Udvardi M.K."/>
            <person name="Benedito V.A."/>
            <person name="Mayer K.F."/>
            <person name="Gouzy J."/>
            <person name="Schoof H."/>
            <person name="Van de Peer Y."/>
            <person name="Proost S."/>
            <person name="Cook D.R."/>
            <person name="Meyers B.C."/>
            <person name="Spannagl M."/>
            <person name="Cheung F."/>
            <person name="De Mita S."/>
            <person name="Krishnakumar V."/>
            <person name="Gundlach H."/>
            <person name="Zhou S."/>
            <person name="Mudge J."/>
            <person name="Bharti A.K."/>
            <person name="Murray J.D."/>
            <person name="Naoumkina M.A."/>
            <person name="Rosen B."/>
            <person name="Silverstein K.A."/>
            <person name="Tang H."/>
            <person name="Rombauts S."/>
            <person name="Zhao P.X."/>
            <person name="Zhou P."/>
            <person name="Barbe V."/>
            <person name="Bardou P."/>
            <person name="Bechner M."/>
            <person name="Bellec A."/>
            <person name="Berger A."/>
            <person name="Berges H."/>
            <person name="Bidwell S."/>
            <person name="Bisseling T."/>
            <person name="Choisne N."/>
            <person name="Couloux A."/>
            <person name="Denny R."/>
            <person name="Deshpande S."/>
            <person name="Dai X."/>
            <person name="Doyle J.J."/>
            <person name="Dudez A.M."/>
            <person name="Farmer A.D."/>
            <person name="Fouteau S."/>
            <person name="Franken C."/>
            <person name="Gibelin C."/>
            <person name="Gish J."/>
            <person name="Goldstein S."/>
            <person name="Gonzalez A.J."/>
            <person name="Green P.J."/>
            <person name="Hallab A."/>
            <person name="Hartog M."/>
            <person name="Hua A."/>
            <person name="Humphray S.J."/>
            <person name="Jeong D.H."/>
            <person name="Jing Y."/>
            <person name="Jocker A."/>
            <person name="Kenton S.M."/>
            <person name="Kim D.J."/>
            <person name="Klee K."/>
            <person name="Lai H."/>
            <person name="Lang C."/>
            <person name="Lin S."/>
            <person name="Macmil S.L."/>
            <person name="Magdelenat G."/>
            <person name="Matthews L."/>
            <person name="McCorrison J."/>
            <person name="Monaghan E.L."/>
            <person name="Mun J.H."/>
            <person name="Najar F.Z."/>
            <person name="Nicholson C."/>
            <person name="Noirot C."/>
            <person name="O'Bleness M."/>
            <person name="Paule C.R."/>
            <person name="Poulain J."/>
            <person name="Prion F."/>
            <person name="Qin B."/>
            <person name="Qu C."/>
            <person name="Retzel E.F."/>
            <person name="Riddle C."/>
            <person name="Sallet E."/>
            <person name="Samain S."/>
            <person name="Samson N."/>
            <person name="Sanders I."/>
            <person name="Saurat O."/>
            <person name="Scarpelli C."/>
            <person name="Schiex T."/>
            <person name="Segurens B."/>
            <person name="Severin A.J."/>
            <person name="Sherrier D.J."/>
            <person name="Shi R."/>
            <person name="Sims S."/>
            <person name="Singer S.R."/>
            <person name="Sinharoy S."/>
            <person name="Sterck L."/>
            <person name="Viollet A."/>
            <person name="Wang B.B."/>
            <person name="Wang K."/>
            <person name="Wang M."/>
            <person name="Wang X."/>
            <person name="Warfsmann J."/>
            <person name="Weissenbach J."/>
            <person name="White D.D."/>
            <person name="White J.D."/>
            <person name="Wiley G.B."/>
            <person name="Wincker P."/>
            <person name="Xing Y."/>
            <person name="Yang L."/>
            <person name="Yao Z."/>
            <person name="Ying F."/>
            <person name="Zhai J."/>
            <person name="Zhou L."/>
            <person name="Zuber A."/>
            <person name="Denarie J."/>
            <person name="Dixon R.A."/>
            <person name="May G.D."/>
            <person name="Schwartz D.C."/>
            <person name="Rogers J."/>
            <person name="Quetier F."/>
            <person name="Town C.D."/>
            <person name="Roe B.A."/>
        </authorList>
    </citation>
    <scope>NUCLEOTIDE SEQUENCE [LARGE SCALE GENOMIC DNA]</scope>
    <source>
        <strain evidence="2">A17</strain>
        <strain evidence="4 5">cv. Jemalong A17</strain>
    </source>
</reference>
<reference evidence="3" key="5">
    <citation type="journal article" date="2018" name="Nat. Plants">
        <title>Whole-genome landscape of Medicago truncatula symbiotic genes.</title>
        <authorList>
            <person name="Pecrix Y."/>
            <person name="Gamas P."/>
            <person name="Carrere S."/>
        </authorList>
    </citation>
    <scope>NUCLEOTIDE SEQUENCE</scope>
    <source>
        <tissue evidence="3">Leaves</tissue>
    </source>
</reference>
<evidence type="ECO:0000313" key="5">
    <source>
        <dbReference type="Proteomes" id="UP000002051"/>
    </source>
</evidence>
<dbReference type="EMBL" id="PSQE01000003">
    <property type="protein sequence ID" value="RHN67560.1"/>
    <property type="molecule type" value="Genomic_DNA"/>
</dbReference>
<gene>
    <name evidence="4" type="primary">25490791</name>
    <name evidence="2" type="ordered locus">MTR_3g462680</name>
    <name evidence="3" type="ORF">MtrunA17_Chr3g0103991</name>
</gene>
<dbReference type="STRING" id="3880.A0A072UX49"/>
<reference evidence="2 5" key="2">
    <citation type="journal article" date="2014" name="BMC Genomics">
        <title>An improved genome release (version Mt4.0) for the model legume Medicago truncatula.</title>
        <authorList>
            <person name="Tang H."/>
            <person name="Krishnakumar V."/>
            <person name="Bidwell S."/>
            <person name="Rosen B."/>
            <person name="Chan A."/>
            <person name="Zhou S."/>
            <person name="Gentzbittel L."/>
            <person name="Childs K.L."/>
            <person name="Yandell M."/>
            <person name="Gundlach H."/>
            <person name="Mayer K.F."/>
            <person name="Schwartz D.C."/>
            <person name="Town C.D."/>
        </authorList>
    </citation>
    <scope>GENOME REANNOTATION</scope>
    <source>
        <strain evidence="2">A17</strain>
        <strain evidence="4 5">cv. Jemalong A17</strain>
    </source>
</reference>
<evidence type="ECO:0000313" key="6">
    <source>
        <dbReference type="Proteomes" id="UP000265566"/>
    </source>
</evidence>
<dbReference type="EnsemblPlants" id="KEH34177">
    <property type="protein sequence ID" value="KEH34177"/>
    <property type="gene ID" value="MTR_3g462680"/>
</dbReference>
<dbReference type="OrthoDB" id="758624at2759"/>
<feature type="region of interest" description="Disordered" evidence="1">
    <location>
        <begin position="37"/>
        <end position="71"/>
    </location>
</feature>
<dbReference type="PANTHER" id="PTHR31659:SF0">
    <property type="entry name" value="EMB|CAB61945.1"/>
    <property type="match status" value="1"/>
</dbReference>
<dbReference type="KEGG" id="mtr:25490791"/>
<organism evidence="2 5">
    <name type="scientific">Medicago truncatula</name>
    <name type="common">Barrel medic</name>
    <name type="synonym">Medicago tribuloides</name>
    <dbReference type="NCBI Taxonomy" id="3880"/>
    <lineage>
        <taxon>Eukaryota</taxon>
        <taxon>Viridiplantae</taxon>
        <taxon>Streptophyta</taxon>
        <taxon>Embryophyta</taxon>
        <taxon>Tracheophyta</taxon>
        <taxon>Spermatophyta</taxon>
        <taxon>Magnoliopsida</taxon>
        <taxon>eudicotyledons</taxon>
        <taxon>Gunneridae</taxon>
        <taxon>Pentapetalae</taxon>
        <taxon>rosids</taxon>
        <taxon>fabids</taxon>
        <taxon>Fabales</taxon>
        <taxon>Fabaceae</taxon>
        <taxon>Papilionoideae</taxon>
        <taxon>50 kb inversion clade</taxon>
        <taxon>NPAAA clade</taxon>
        <taxon>Hologalegina</taxon>
        <taxon>IRL clade</taxon>
        <taxon>Trifolieae</taxon>
        <taxon>Medicago</taxon>
    </lineage>
</organism>
<proteinExistence type="predicted"/>
<dbReference type="Proteomes" id="UP000002051">
    <property type="component" value="Chromosome 3"/>
</dbReference>
<dbReference type="Gramene" id="rna15758">
    <property type="protein sequence ID" value="RHN67560.1"/>
    <property type="gene ID" value="gene15758"/>
</dbReference>
<sequence>MTSKTRRLTTCHRHPSQPITGFCASCLTERLSGIESADAEPELRRSKSCSGSRAGDQASSSAVEPRRRSCEILAPPEQNRGTLSDLFNIDDEKKKQKPGFNRCLENESRKSRFEIIDFDGGCDIGRVLVEDENDEEETKTMKEFIDLEIRSGKNAGRDSSRTSFWDAASVFSKRLRKWKRKQKLKRNNADCEGGVVTGNGGGLRSMEVEKQRRRNLRETQSEVGEYGLSLCRRSCDTDPRLSVDDSRFSFDAPRASWDGYLIGKTCSRFSPMVAINDDRVLVEEEEDEEGEEEVVENLESSGGGLHPGDSAETKHYYSDRRRRSFDRSNPRRKSAVIGDVDELRVISNAKVSPATTELFYGAKVLITEEDLRDANLKPKNSVNVQSDCRTGSASKEACDVEIGNDQKGTNKFHKWGKLWNKLGLVQKRKEDKLGEEESVAGDVVNKPIAESWQKLRRVVNGQGSESVSQKLIRSYSVSCKNHSRTAGLVNGLGGGTETKCNVLNGRQELTLQRNRSVRYSTSNVDTGLLRFYLTPLKSYRRSRSGKSNSKDFNPSARSFL</sequence>
<dbReference type="AlphaFoldDB" id="A0A072UX49"/>
<evidence type="ECO:0000313" key="4">
    <source>
        <dbReference type="EnsemblPlants" id="KEH34177"/>
    </source>
</evidence>
<evidence type="ECO:0000313" key="2">
    <source>
        <dbReference type="EMBL" id="KEH34177.1"/>
    </source>
</evidence>
<keyword evidence="5" id="KW-1185">Reference proteome</keyword>
<dbReference type="InterPro" id="IPR008004">
    <property type="entry name" value="OCTOPUS-like"/>
</dbReference>
<protein>
    <submittedName>
        <fullName evidence="2">DUF740 family protein</fullName>
    </submittedName>
</protein>
<name>A0A072UX49_MEDTR</name>
<evidence type="ECO:0000313" key="3">
    <source>
        <dbReference type="EMBL" id="RHN67560.1"/>
    </source>
</evidence>
<feature type="compositionally biased region" description="Basic and acidic residues" evidence="1">
    <location>
        <begin position="309"/>
        <end position="329"/>
    </location>
</feature>
<reference evidence="4" key="3">
    <citation type="submission" date="2015-04" db="UniProtKB">
        <authorList>
            <consortium name="EnsemblPlants"/>
        </authorList>
    </citation>
    <scope>IDENTIFICATION</scope>
    <source>
        <strain evidence="4">cv. Jemalong A17</strain>
    </source>
</reference>
<dbReference type="Pfam" id="PF05340">
    <property type="entry name" value="DUF740"/>
    <property type="match status" value="3"/>
</dbReference>
<dbReference type="EMBL" id="CM001219">
    <property type="protein sequence ID" value="KEH34177.1"/>
    <property type="molecule type" value="Genomic_DNA"/>
</dbReference>
<feature type="region of interest" description="Disordered" evidence="1">
    <location>
        <begin position="540"/>
        <end position="560"/>
    </location>
</feature>
<reference evidence="6" key="4">
    <citation type="journal article" date="2018" name="Nat. Plants">
        <title>Whole-genome landscape of Medicago truncatula symbiotic genes.</title>
        <authorList>
            <person name="Pecrix Y."/>
            <person name="Staton S.E."/>
            <person name="Sallet E."/>
            <person name="Lelandais-Briere C."/>
            <person name="Moreau S."/>
            <person name="Carrere S."/>
            <person name="Blein T."/>
            <person name="Jardinaud M.F."/>
            <person name="Latrasse D."/>
            <person name="Zouine M."/>
            <person name="Zahm M."/>
            <person name="Kreplak J."/>
            <person name="Mayjonade B."/>
            <person name="Satge C."/>
            <person name="Perez M."/>
            <person name="Cauet S."/>
            <person name="Marande W."/>
            <person name="Chantry-Darmon C."/>
            <person name="Lopez-Roques C."/>
            <person name="Bouchez O."/>
            <person name="Berard A."/>
            <person name="Debelle F."/>
            <person name="Munos S."/>
            <person name="Bendahmane A."/>
            <person name="Berges H."/>
            <person name="Niebel A."/>
            <person name="Buitink J."/>
            <person name="Frugier F."/>
            <person name="Benhamed M."/>
            <person name="Crespi M."/>
            <person name="Gouzy J."/>
            <person name="Gamas P."/>
        </authorList>
    </citation>
    <scope>NUCLEOTIDE SEQUENCE [LARGE SCALE GENOMIC DNA]</scope>
    <source>
        <strain evidence="6">cv. Jemalong A17</strain>
    </source>
</reference>
<dbReference type="PANTHER" id="PTHR31659">
    <property type="entry name" value="PROTEIN: UPF0503-LIKE PROTEIN, PUTATIVE (DUF740)-RELATED"/>
    <property type="match status" value="1"/>
</dbReference>